<organism evidence="2 3">
    <name type="scientific">Ruminococcus albus (strain ATCC 27210 / DSM 20455 / JCM 14654 / NCDO 2250 / 7)</name>
    <dbReference type="NCBI Taxonomy" id="697329"/>
    <lineage>
        <taxon>Bacteria</taxon>
        <taxon>Bacillati</taxon>
        <taxon>Bacillota</taxon>
        <taxon>Clostridia</taxon>
        <taxon>Eubacteriales</taxon>
        <taxon>Oscillospiraceae</taxon>
        <taxon>Ruminococcus</taxon>
    </lineage>
</organism>
<dbReference type="AlphaFoldDB" id="E6UC58"/>
<evidence type="ECO:0008006" key="4">
    <source>
        <dbReference type="Google" id="ProtNLM"/>
    </source>
</evidence>
<dbReference type="EMBL" id="CP002403">
    <property type="protein sequence ID" value="ADU22680.1"/>
    <property type="molecule type" value="Genomic_DNA"/>
</dbReference>
<reference evidence="2 3" key="1">
    <citation type="journal article" date="2011" name="J. Bacteriol.">
        <title>Complete genome of the cellulolytic ruminal bacterium Ruminococcus albus 7.</title>
        <authorList>
            <person name="Suen G."/>
            <person name="Stevenson D.M."/>
            <person name="Bruce D.C."/>
            <person name="Chertkov O."/>
            <person name="Copeland A."/>
            <person name="Cheng J.F."/>
            <person name="Detter C."/>
            <person name="Detter J.C."/>
            <person name="Goodwin L.A."/>
            <person name="Han C.S."/>
            <person name="Hauser L.J."/>
            <person name="Ivanova N.N."/>
            <person name="Kyrpides N.C."/>
            <person name="Land M.L."/>
            <person name="Lapidus A."/>
            <person name="Lucas S."/>
            <person name="Ovchinnikova G."/>
            <person name="Pitluck S."/>
            <person name="Tapia R."/>
            <person name="Woyke T."/>
            <person name="Boyum J."/>
            <person name="Mead D."/>
            <person name="Weimer P.J."/>
        </authorList>
    </citation>
    <scope>NUCLEOTIDE SEQUENCE [LARGE SCALE GENOMIC DNA]</scope>
    <source>
        <strain evidence="3">ATCC 27210 / DSM 20455 / JCM 14654 / NCDO 2250 / 7</strain>
    </source>
</reference>
<evidence type="ECO:0000313" key="3">
    <source>
        <dbReference type="Proteomes" id="UP000006919"/>
    </source>
</evidence>
<name>E6UC58_RUMA7</name>
<keyword evidence="1" id="KW-0732">Signal</keyword>
<gene>
    <name evidence="2" type="ordered locus">Rumal_2194</name>
</gene>
<dbReference type="eggNOG" id="ENOG502Z7RM">
    <property type="taxonomic scope" value="Bacteria"/>
</dbReference>
<proteinExistence type="predicted"/>
<dbReference type="RefSeq" id="WP_013498837.1">
    <property type="nucleotide sequence ID" value="NC_014833.1"/>
</dbReference>
<evidence type="ECO:0000256" key="1">
    <source>
        <dbReference type="SAM" id="SignalP"/>
    </source>
</evidence>
<evidence type="ECO:0000313" key="2">
    <source>
        <dbReference type="EMBL" id="ADU22680.1"/>
    </source>
</evidence>
<dbReference type="HOGENOM" id="CLU_388642_0_0_9"/>
<dbReference type="SUPFAM" id="SSF53850">
    <property type="entry name" value="Periplasmic binding protein-like II"/>
    <property type="match status" value="1"/>
</dbReference>
<feature type="signal peptide" evidence="1">
    <location>
        <begin position="1"/>
        <end position="21"/>
    </location>
</feature>
<dbReference type="KEGG" id="ral:Rumal_2194"/>
<sequence precursor="true">MNIKKLSALVLSLTVAAASLAACGSSAKNSKNGGNKPDGSAQELTIAEGTVLRMACGYNSDKTGMSFTAELAGEGITLADGKTYNSGDLKPTWQTIEQLLGIKIEDKYQGNGAADEYQYWDAQMDQIDMLSGTATLLSENGQQGKLVNLANYLDSMPNFKAYLEQNPIVRLSITGAAAGPNAGAIYFAPYFDGVNDIERMPLMRTDWVEKLLNGSGEFTADKSNKTAAPVYTPFMPTSGSVDVDVVKPDGSASETISKNYDAYGNIVDKMNAAGAVDGVTAVNMLREYIDKTYDGYYGENRADLFIGQNAAWDVDELVALLRCVKANPQTLNGTDNVQGLFSREDSNNQRRVDMYRFAGSLFGVRGMESRLDYLYVGNDNELHDSRVEPQTYEALSKMHDMASEGLISQAFINQEDVNSEKYLTDDNGFMHYDYNQTQTAYNATALDNASGEKYMAVMVPVSRWNDGEEKYMRFTESWRSVKVDGWGISVAGVGDDTNKLNACLKLIDYAYSPEGQILMSYGPDDFIKHDDSGKIEMFTFNGNDWPVISDASYDDLWKLQNGNYTNYARYYIGSTISFVKS</sequence>
<feature type="chain" id="PRO_5039240142" description="Lipoprotein" evidence="1">
    <location>
        <begin position="22"/>
        <end position="581"/>
    </location>
</feature>
<accession>E6UC58</accession>
<dbReference type="Gene3D" id="3.40.190.10">
    <property type="entry name" value="Periplasmic binding protein-like II"/>
    <property type="match status" value="3"/>
</dbReference>
<dbReference type="OrthoDB" id="9787283at2"/>
<dbReference type="STRING" id="697329.Rumal_2194"/>
<dbReference type="Proteomes" id="UP000006919">
    <property type="component" value="Chromosome"/>
</dbReference>
<dbReference type="PROSITE" id="PS51257">
    <property type="entry name" value="PROKAR_LIPOPROTEIN"/>
    <property type="match status" value="1"/>
</dbReference>
<protein>
    <recommendedName>
        <fullName evidence="4">Lipoprotein</fullName>
    </recommendedName>
</protein>